<evidence type="ECO:0000256" key="10">
    <source>
        <dbReference type="ARBA" id="ARBA00023136"/>
    </source>
</evidence>
<feature type="region of interest" description="Disordered" evidence="12">
    <location>
        <begin position="242"/>
        <end position="261"/>
    </location>
</feature>
<keyword evidence="7" id="KW-0418">Kinase</keyword>
<dbReference type="GO" id="GO:0071944">
    <property type="term" value="C:cell periphery"/>
    <property type="evidence" value="ECO:0007669"/>
    <property type="project" value="UniProtKB-ARBA"/>
</dbReference>
<keyword evidence="10 13" id="KW-0472">Membrane</keyword>
<evidence type="ECO:0000256" key="13">
    <source>
        <dbReference type="SAM" id="Phobius"/>
    </source>
</evidence>
<evidence type="ECO:0000256" key="7">
    <source>
        <dbReference type="ARBA" id="ARBA00022777"/>
    </source>
</evidence>
<dbReference type="GO" id="GO:0016020">
    <property type="term" value="C:membrane"/>
    <property type="evidence" value="ECO:0007669"/>
    <property type="project" value="UniProtKB-SubCell"/>
</dbReference>
<evidence type="ECO:0000256" key="3">
    <source>
        <dbReference type="ARBA" id="ARBA00022553"/>
    </source>
</evidence>
<feature type="transmembrane region" description="Helical" evidence="13">
    <location>
        <begin position="164"/>
        <end position="188"/>
    </location>
</feature>
<evidence type="ECO:0000256" key="4">
    <source>
        <dbReference type="ARBA" id="ARBA00022679"/>
    </source>
</evidence>
<dbReference type="GO" id="GO:0004714">
    <property type="term" value="F:transmembrane receptor protein tyrosine kinase activity"/>
    <property type="evidence" value="ECO:0007669"/>
    <property type="project" value="UniProtKB-EC"/>
</dbReference>
<dbReference type="InterPro" id="IPR049328">
    <property type="entry name" value="TM_ErbB1"/>
</dbReference>
<proteinExistence type="predicted"/>
<evidence type="ECO:0000256" key="11">
    <source>
        <dbReference type="ARBA" id="ARBA00023137"/>
    </source>
</evidence>
<dbReference type="PANTHER" id="PTHR15549:SF26">
    <property type="entry name" value="AXIAL BUDDING PATTERN PROTEIN 2-RELATED"/>
    <property type="match status" value="1"/>
</dbReference>
<evidence type="ECO:0000256" key="5">
    <source>
        <dbReference type="ARBA" id="ARBA00022692"/>
    </source>
</evidence>
<evidence type="ECO:0000256" key="12">
    <source>
        <dbReference type="SAM" id="MobiDB-lite"/>
    </source>
</evidence>
<evidence type="ECO:0000256" key="2">
    <source>
        <dbReference type="ARBA" id="ARBA00011902"/>
    </source>
</evidence>
<feature type="domain" description="Epidermal growth factor receptor-like transmembrane-juxtamembrane segment" evidence="14">
    <location>
        <begin position="167"/>
        <end position="195"/>
    </location>
</feature>
<organism evidence="15 16">
    <name type="scientific">Didymella heteroderae</name>
    <dbReference type="NCBI Taxonomy" id="1769908"/>
    <lineage>
        <taxon>Eukaryota</taxon>
        <taxon>Fungi</taxon>
        <taxon>Dikarya</taxon>
        <taxon>Ascomycota</taxon>
        <taxon>Pezizomycotina</taxon>
        <taxon>Dothideomycetes</taxon>
        <taxon>Pleosporomycetidae</taxon>
        <taxon>Pleosporales</taxon>
        <taxon>Pleosporineae</taxon>
        <taxon>Didymellaceae</taxon>
        <taxon>Didymella</taxon>
    </lineage>
</organism>
<accession>A0A9P5C2D8</accession>
<dbReference type="EC" id="2.7.10.1" evidence="2"/>
<name>A0A9P5C2D8_9PLEO</name>
<keyword evidence="16" id="KW-1185">Reference proteome</keyword>
<evidence type="ECO:0000313" key="16">
    <source>
        <dbReference type="Proteomes" id="UP000758155"/>
    </source>
</evidence>
<dbReference type="OrthoDB" id="4779287at2759"/>
<dbReference type="AlphaFoldDB" id="A0A9P5C2D8"/>
<dbReference type="Proteomes" id="UP000758155">
    <property type="component" value="Unassembled WGS sequence"/>
</dbReference>
<protein>
    <recommendedName>
        <fullName evidence="2">receptor protein-tyrosine kinase</fullName>
        <ecNumber evidence="2">2.7.10.1</ecNumber>
    </recommendedName>
</protein>
<evidence type="ECO:0000256" key="6">
    <source>
        <dbReference type="ARBA" id="ARBA00022741"/>
    </source>
</evidence>
<dbReference type="Gene3D" id="6.10.250.2930">
    <property type="match status" value="1"/>
</dbReference>
<keyword evidence="11" id="KW-0829">Tyrosine-protein kinase</keyword>
<comment type="caution">
    <text evidence="15">The sequence shown here is derived from an EMBL/GenBank/DDBJ whole genome shotgun (WGS) entry which is preliminary data.</text>
</comment>
<evidence type="ECO:0000256" key="8">
    <source>
        <dbReference type="ARBA" id="ARBA00022840"/>
    </source>
</evidence>
<evidence type="ECO:0000256" key="9">
    <source>
        <dbReference type="ARBA" id="ARBA00022989"/>
    </source>
</evidence>
<keyword evidence="6" id="KW-0547">Nucleotide-binding</keyword>
<gene>
    <name evidence="15" type="ORF">E8E12_004475</name>
</gene>
<keyword evidence="3" id="KW-0597">Phosphoprotein</keyword>
<keyword evidence="5 13" id="KW-0812">Transmembrane</keyword>
<dbReference type="GO" id="GO:0005524">
    <property type="term" value="F:ATP binding"/>
    <property type="evidence" value="ECO:0007669"/>
    <property type="project" value="UniProtKB-KW"/>
</dbReference>
<dbReference type="InterPro" id="IPR044912">
    <property type="entry name" value="Egfr_JX_dom"/>
</dbReference>
<evidence type="ECO:0000256" key="1">
    <source>
        <dbReference type="ARBA" id="ARBA00004167"/>
    </source>
</evidence>
<reference evidence="15" key="1">
    <citation type="submission" date="2019-04" db="EMBL/GenBank/DDBJ databases">
        <title>Sequencing of skin fungus with MAO and IRED activity.</title>
        <authorList>
            <person name="Marsaioli A.J."/>
            <person name="Bonatto J.M.C."/>
            <person name="Reis Junior O."/>
        </authorList>
    </citation>
    <scope>NUCLEOTIDE SEQUENCE</scope>
    <source>
        <strain evidence="15">28M1</strain>
    </source>
</reference>
<dbReference type="PANTHER" id="PTHR15549">
    <property type="entry name" value="PAIRED IMMUNOGLOBULIN-LIKE TYPE 2 RECEPTOR"/>
    <property type="match status" value="1"/>
</dbReference>
<keyword evidence="9 13" id="KW-1133">Transmembrane helix</keyword>
<keyword evidence="8" id="KW-0067">ATP-binding</keyword>
<keyword evidence="4" id="KW-0808">Transferase</keyword>
<evidence type="ECO:0000259" key="14">
    <source>
        <dbReference type="Pfam" id="PF21314"/>
    </source>
</evidence>
<dbReference type="InterPro" id="IPR051694">
    <property type="entry name" value="Immunoregulatory_rcpt-like"/>
</dbReference>
<dbReference type="Pfam" id="PF21314">
    <property type="entry name" value="TM_ErbB1"/>
    <property type="match status" value="1"/>
</dbReference>
<comment type="subcellular location">
    <subcellularLocation>
        <location evidence="1">Membrane</location>
        <topology evidence="1">Single-pass membrane protein</topology>
    </subcellularLocation>
</comment>
<evidence type="ECO:0000313" key="15">
    <source>
        <dbReference type="EMBL" id="KAF3041684.1"/>
    </source>
</evidence>
<dbReference type="EMBL" id="SWKV01000019">
    <property type="protein sequence ID" value="KAF3041684.1"/>
    <property type="molecule type" value="Genomic_DNA"/>
</dbReference>
<sequence>MSIEQGFAIRRNGTCLAGIEVSCGATWNGMVGCCPSGLSCPQAYNVDCCPSGKNCTMTIVQTPRCSNSSWDLFDNGGYFCCEHGLAAYNNRGTNICASPGSSPSGVLLELIKAGETAVSSSSIVSSASSATSSTPATATFISSTSTSATAAPSQQSSQDSAPPVGAIAGGVVGGIAGLVILALIAWLLMRRRRQNDTTANPYSAIYRGEELGGREMPMAHQLDDTQRAYEAGAGKTTYAHAKELPAHAAPVELPAEHHAPR</sequence>